<feature type="transmembrane region" description="Helical" evidence="10">
    <location>
        <begin position="228"/>
        <end position="254"/>
    </location>
</feature>
<feature type="compositionally biased region" description="Polar residues" evidence="9">
    <location>
        <begin position="72"/>
        <end position="86"/>
    </location>
</feature>
<feature type="region of interest" description="Disordered" evidence="9">
    <location>
        <begin position="45"/>
        <end position="121"/>
    </location>
</feature>
<evidence type="ECO:0000256" key="9">
    <source>
        <dbReference type="SAM" id="MobiDB-lite"/>
    </source>
</evidence>
<evidence type="ECO:0000256" key="10">
    <source>
        <dbReference type="SAM" id="Phobius"/>
    </source>
</evidence>
<dbReference type="PANTHER" id="PTHR23502:SF23">
    <property type="entry name" value="FLUCONAZOLE RESISTANCE PROTEIN 1"/>
    <property type="match status" value="1"/>
</dbReference>
<name>A0A9Q9ADC9_9PEZI</name>
<reference evidence="12" key="1">
    <citation type="submission" date="2022-06" db="EMBL/GenBank/DDBJ databases">
        <title>Complete genome sequences of two strains of the flax pathogen Septoria linicola.</title>
        <authorList>
            <person name="Lapalu N."/>
            <person name="Simon A."/>
            <person name="Demenou B."/>
            <person name="Paumier D."/>
            <person name="Guillot M.-P."/>
            <person name="Gout L."/>
            <person name="Valade R."/>
        </authorList>
    </citation>
    <scope>NUCLEOTIDE SEQUENCE</scope>
    <source>
        <strain evidence="12">SE15195</strain>
    </source>
</reference>
<dbReference type="FunFam" id="1.20.1250.20:FF:000011">
    <property type="entry name" value="MFS multidrug transporter, putative"/>
    <property type="match status" value="1"/>
</dbReference>
<dbReference type="OrthoDB" id="3357846at2759"/>
<dbReference type="GO" id="GO:0015244">
    <property type="term" value="F:fluconazole transmembrane transporter activity"/>
    <property type="evidence" value="ECO:0007669"/>
    <property type="project" value="TreeGrafter"/>
</dbReference>
<feature type="domain" description="Major facilitator superfamily (MFS) profile" evidence="11">
    <location>
        <begin position="139"/>
        <end position="585"/>
    </location>
</feature>
<evidence type="ECO:0000259" key="11">
    <source>
        <dbReference type="PROSITE" id="PS50850"/>
    </source>
</evidence>
<sequence>MTELIRDTAFGHLVRFVSRGKLLKYAEEADPSLYKNYIDQKASGYLADHGDTNPREDGTEPDGLKSEKETNGQDPTKTRSSSQGTGDTKVDSDDDTHVNQASGVKVDPEKGQDKHVIGWWGDNDTENPQNWSLGKKCFVTFEICLLTTSVYIGSSIYSAGTQSVMMTFGVSQVAATLGLCLFVAGYGLGPMLWSPMSEIPQVGRNPIYLGTLVVFVGLQPAVARAENFGMLLAFRFITGFFGSPVLATGGASLADIWSPKKRAYSIAIWGIAAVSGPTLGPLVGGFAVQYGPYGPGHGGFTAPWTWPLWELMWLSAFCLVFLFFALPETSANNILLRRTRRIRKITGDDKLTCQPEIVSEQMTGKDIVMMSLVRPFTLNFLEPMVFLLNLYIALIYGLLYIWFESFVIVFVEIYGFGLGAEGLAFLGIFVGAFIVIPPFFAYLYFVLEPQFDEEGNVQPEKRLVPCFVGAFCIPICLFWFGWSSRPDVHWIVPIIGSAWFSIGAFCLFNSILNYLPDAYPEYAASVLAGNDFMRSAFGAGFPLFANAMYTDLGVAWASSTLAFISIAFIPIPFVLYKYGATLRKNYSKHARKDI</sequence>
<dbReference type="InterPro" id="IPR011701">
    <property type="entry name" value="MFS"/>
</dbReference>
<proteinExistence type="inferred from homology"/>
<feature type="transmembrane region" description="Helical" evidence="10">
    <location>
        <begin position="266"/>
        <end position="291"/>
    </location>
</feature>
<dbReference type="SUPFAM" id="SSF103473">
    <property type="entry name" value="MFS general substrate transporter"/>
    <property type="match status" value="1"/>
</dbReference>
<dbReference type="PANTHER" id="PTHR23502">
    <property type="entry name" value="MAJOR FACILITATOR SUPERFAMILY"/>
    <property type="match status" value="1"/>
</dbReference>
<keyword evidence="2 10" id="KW-0812">Transmembrane</keyword>
<evidence type="ECO:0000313" key="12">
    <source>
        <dbReference type="EMBL" id="USW47045.1"/>
    </source>
</evidence>
<dbReference type="GO" id="GO:0005886">
    <property type="term" value="C:plasma membrane"/>
    <property type="evidence" value="ECO:0007669"/>
    <property type="project" value="TreeGrafter"/>
</dbReference>
<dbReference type="Gene3D" id="1.20.1250.20">
    <property type="entry name" value="MFS general substrate transporter like domains"/>
    <property type="match status" value="1"/>
</dbReference>
<dbReference type="PROSITE" id="PS50850">
    <property type="entry name" value="MFS"/>
    <property type="match status" value="1"/>
</dbReference>
<feature type="transmembrane region" description="Helical" evidence="10">
    <location>
        <begin position="423"/>
        <end position="447"/>
    </location>
</feature>
<comment type="similarity">
    <text evidence="5">Belongs to the major facilitator superfamily. CAR1 family.</text>
</comment>
<dbReference type="InterPro" id="IPR036259">
    <property type="entry name" value="MFS_trans_sf"/>
</dbReference>
<accession>A0A9Q9ADC9</accession>
<dbReference type="AlphaFoldDB" id="A0A9Q9ADC9"/>
<dbReference type="Proteomes" id="UP001056384">
    <property type="component" value="Chromosome 1"/>
</dbReference>
<organism evidence="12 13">
    <name type="scientific">Septoria linicola</name>
    <dbReference type="NCBI Taxonomy" id="215465"/>
    <lineage>
        <taxon>Eukaryota</taxon>
        <taxon>Fungi</taxon>
        <taxon>Dikarya</taxon>
        <taxon>Ascomycota</taxon>
        <taxon>Pezizomycotina</taxon>
        <taxon>Dothideomycetes</taxon>
        <taxon>Dothideomycetidae</taxon>
        <taxon>Mycosphaerellales</taxon>
        <taxon>Mycosphaerellaceae</taxon>
        <taxon>Septoria</taxon>
    </lineage>
</organism>
<evidence type="ECO:0000256" key="5">
    <source>
        <dbReference type="ARBA" id="ARBA00038347"/>
    </source>
</evidence>
<dbReference type="Pfam" id="PF07690">
    <property type="entry name" value="MFS_1"/>
    <property type="match status" value="1"/>
</dbReference>
<keyword evidence="13" id="KW-1185">Reference proteome</keyword>
<feature type="compositionally biased region" description="Basic and acidic residues" evidence="9">
    <location>
        <begin position="88"/>
        <end position="97"/>
    </location>
</feature>
<evidence type="ECO:0000256" key="8">
    <source>
        <dbReference type="ARBA" id="ARBA00077167"/>
    </source>
</evidence>
<gene>
    <name evidence="12" type="ORF">Slin15195_G003640</name>
</gene>
<keyword evidence="4 10" id="KW-0472">Membrane</keyword>
<feature type="transmembrane region" description="Helical" evidence="10">
    <location>
        <begin position="205"/>
        <end position="222"/>
    </location>
</feature>
<evidence type="ECO:0000256" key="1">
    <source>
        <dbReference type="ARBA" id="ARBA00004141"/>
    </source>
</evidence>
<feature type="transmembrane region" description="Helical" evidence="10">
    <location>
        <begin position="463"/>
        <end position="482"/>
    </location>
</feature>
<comment type="subcellular location">
    <subcellularLocation>
        <location evidence="1">Membrane</location>
        <topology evidence="1">Multi-pass membrane protein</topology>
    </subcellularLocation>
</comment>
<feature type="compositionally biased region" description="Basic and acidic residues" evidence="9">
    <location>
        <begin position="106"/>
        <end position="116"/>
    </location>
</feature>
<evidence type="ECO:0000256" key="4">
    <source>
        <dbReference type="ARBA" id="ARBA00023136"/>
    </source>
</evidence>
<dbReference type="InterPro" id="IPR020846">
    <property type="entry name" value="MFS_dom"/>
</dbReference>
<feature type="transmembrane region" description="Helical" evidence="10">
    <location>
        <begin position="169"/>
        <end position="193"/>
    </location>
</feature>
<keyword evidence="3 10" id="KW-1133">Transmembrane helix</keyword>
<feature type="compositionally biased region" description="Basic and acidic residues" evidence="9">
    <location>
        <begin position="48"/>
        <end position="71"/>
    </location>
</feature>
<evidence type="ECO:0000256" key="6">
    <source>
        <dbReference type="ARBA" id="ARBA00053977"/>
    </source>
</evidence>
<comment type="function">
    <text evidence="6">MFS transporter; part of the gene cluster that mediates the biosynthesis of cercosporin, a light-activated, non-host-selective toxin. The perylenequinone chromophore of cercosporin absorbs light energy to attain an electronically-activated triplet state and produces active oxygen species such as the hydroxyl radical, superoxide, hydrogen peroxide or singlet oxygen upon reaction with oxygen molecules. These reactive oxygen species cause damage to various cellular components including lipids, proteins and nucleic acids. Responsible for secretion and accumulation of cercosporin, but does not play any roles in self-protection against the toxicity of cercosporin.</text>
</comment>
<evidence type="ECO:0000256" key="3">
    <source>
        <dbReference type="ARBA" id="ARBA00022989"/>
    </source>
</evidence>
<evidence type="ECO:0000256" key="7">
    <source>
        <dbReference type="ARBA" id="ARBA00069139"/>
    </source>
</evidence>
<feature type="transmembrane region" description="Helical" evidence="10">
    <location>
        <begin position="137"/>
        <end position="157"/>
    </location>
</feature>
<feature type="transmembrane region" description="Helical" evidence="10">
    <location>
        <begin position="311"/>
        <end position="335"/>
    </location>
</feature>
<dbReference type="GO" id="GO:1990961">
    <property type="term" value="P:xenobiotic detoxification by transmembrane export across the plasma membrane"/>
    <property type="evidence" value="ECO:0007669"/>
    <property type="project" value="TreeGrafter"/>
</dbReference>
<evidence type="ECO:0000256" key="2">
    <source>
        <dbReference type="ARBA" id="ARBA00022692"/>
    </source>
</evidence>
<protein>
    <recommendedName>
        <fullName evidence="7">Cercosporin MFS transporter CTB4</fullName>
    </recommendedName>
    <alternativeName>
        <fullName evidence="8">Cercosporin toxin biosynthesis cluster protein 4</fullName>
    </alternativeName>
</protein>
<feature type="transmembrane region" description="Helical" evidence="10">
    <location>
        <begin position="555"/>
        <end position="576"/>
    </location>
</feature>
<dbReference type="CDD" id="cd17323">
    <property type="entry name" value="MFS_Tpo1_MDR_like"/>
    <property type="match status" value="1"/>
</dbReference>
<feature type="transmembrane region" description="Helical" evidence="10">
    <location>
        <begin position="488"/>
        <end position="512"/>
    </location>
</feature>
<evidence type="ECO:0000313" key="13">
    <source>
        <dbReference type="Proteomes" id="UP001056384"/>
    </source>
</evidence>
<dbReference type="EMBL" id="CP099418">
    <property type="protein sequence ID" value="USW47045.1"/>
    <property type="molecule type" value="Genomic_DNA"/>
</dbReference>